<keyword evidence="2" id="KW-1185">Reference proteome</keyword>
<evidence type="ECO:0000313" key="1">
    <source>
        <dbReference type="EMBL" id="ABU57078.1"/>
    </source>
</evidence>
<name>A7NHY1_ROSCS</name>
<dbReference type="KEGG" id="rca:Rcas_0965"/>
<dbReference type="HOGENOM" id="CLU_1863671_0_0_0"/>
<dbReference type="AlphaFoldDB" id="A7NHY1"/>
<evidence type="ECO:0000313" key="2">
    <source>
        <dbReference type="Proteomes" id="UP000000263"/>
    </source>
</evidence>
<proteinExistence type="predicted"/>
<protein>
    <submittedName>
        <fullName evidence="1">Uncharacterized protein</fullName>
    </submittedName>
</protein>
<sequence>MTPQCAPGKKPRPHAPFLSFVTRLRRYRDKNAAFTTTRWAVFKVQRHLSGEQSAAGNAWSAVKCLWQMIRLMHLAPYGASAARPAQMPGVVNPVAAHLSPVAITNGANAAATVTDDDWSAGLAFLVAHVLPSSLSDT</sequence>
<organism evidence="1 2">
    <name type="scientific">Roseiflexus castenholzii (strain DSM 13941 / HLO8)</name>
    <dbReference type="NCBI Taxonomy" id="383372"/>
    <lineage>
        <taxon>Bacteria</taxon>
        <taxon>Bacillati</taxon>
        <taxon>Chloroflexota</taxon>
        <taxon>Chloroflexia</taxon>
        <taxon>Chloroflexales</taxon>
        <taxon>Roseiflexineae</taxon>
        <taxon>Roseiflexaceae</taxon>
        <taxon>Roseiflexus</taxon>
    </lineage>
</organism>
<dbReference type="EMBL" id="CP000804">
    <property type="protein sequence ID" value="ABU57078.1"/>
    <property type="molecule type" value="Genomic_DNA"/>
</dbReference>
<dbReference type="STRING" id="383372.Rcas_0965"/>
<accession>A7NHY1</accession>
<gene>
    <name evidence="1" type="ordered locus">Rcas_0965</name>
</gene>
<dbReference type="Proteomes" id="UP000000263">
    <property type="component" value="Chromosome"/>
</dbReference>
<reference evidence="1 2" key="1">
    <citation type="submission" date="2007-08" db="EMBL/GenBank/DDBJ databases">
        <title>Complete sequence of Roseiflexus castenholzii DSM 13941.</title>
        <authorList>
            <consortium name="US DOE Joint Genome Institute"/>
            <person name="Copeland A."/>
            <person name="Lucas S."/>
            <person name="Lapidus A."/>
            <person name="Barry K."/>
            <person name="Glavina del Rio T."/>
            <person name="Dalin E."/>
            <person name="Tice H."/>
            <person name="Pitluck S."/>
            <person name="Thompson L.S."/>
            <person name="Brettin T."/>
            <person name="Bruce D."/>
            <person name="Detter J.C."/>
            <person name="Han C."/>
            <person name="Tapia R."/>
            <person name="Schmutz J."/>
            <person name="Larimer F."/>
            <person name="Land M."/>
            <person name="Hauser L."/>
            <person name="Kyrpides N."/>
            <person name="Mikhailova N."/>
            <person name="Bryant D.A."/>
            <person name="Hanada S."/>
            <person name="Tsukatani Y."/>
            <person name="Richardson P."/>
        </authorList>
    </citation>
    <scope>NUCLEOTIDE SEQUENCE [LARGE SCALE GENOMIC DNA]</scope>
    <source>
        <strain evidence="2">DSM 13941 / HLO8</strain>
    </source>
</reference>